<gene>
    <name evidence="4" type="primary">LOC112837739</name>
</gene>
<feature type="region of interest" description="Disordered" evidence="1">
    <location>
        <begin position="165"/>
        <end position="217"/>
    </location>
</feature>
<dbReference type="Pfam" id="PF03172">
    <property type="entry name" value="HSR"/>
    <property type="match status" value="1"/>
</dbReference>
<evidence type="ECO:0000259" key="2">
    <source>
        <dbReference type="PROSITE" id="PS51414"/>
    </source>
</evidence>
<dbReference type="AlphaFoldDB" id="A0A3Q7QK63"/>
<organism evidence="3 4">
    <name type="scientific">Callorhinus ursinus</name>
    <name type="common">Northern fur seal</name>
    <dbReference type="NCBI Taxonomy" id="34884"/>
    <lineage>
        <taxon>Eukaryota</taxon>
        <taxon>Metazoa</taxon>
        <taxon>Chordata</taxon>
        <taxon>Craniata</taxon>
        <taxon>Vertebrata</taxon>
        <taxon>Euteleostomi</taxon>
        <taxon>Mammalia</taxon>
        <taxon>Eutheria</taxon>
        <taxon>Laurasiatheria</taxon>
        <taxon>Carnivora</taxon>
        <taxon>Caniformia</taxon>
        <taxon>Pinnipedia</taxon>
        <taxon>Otariidae</taxon>
        <taxon>Callorhinus</taxon>
    </lineage>
</organism>
<sequence>MPCRCRRMFSMVQNEKISHEALLNHFKQNKVEIANAITKPFPFLESLRDRSFITEKIYKDSQEAHRNLVPVEKVVYNILCYLEKTFDRSLLQVLFSRVHLKEYPDLIPVHRLFENVIEDKYFPQKSDSKETQKTPNTGPSCEQVPDESKVLRMKERKSEKVCGLLDNGQVISSESSEEEEPPAALSSAQGRGLEEEGEDGELSAADHQVSEFRAPAS</sequence>
<dbReference type="GO" id="GO:0005634">
    <property type="term" value="C:nucleus"/>
    <property type="evidence" value="ECO:0007669"/>
    <property type="project" value="InterPro"/>
</dbReference>
<proteinExistence type="predicted"/>
<feature type="region of interest" description="Disordered" evidence="1">
    <location>
        <begin position="124"/>
        <end position="148"/>
    </location>
</feature>
<keyword evidence="3" id="KW-1185">Reference proteome</keyword>
<dbReference type="GO" id="GO:0000981">
    <property type="term" value="F:DNA-binding transcription factor activity, RNA polymerase II-specific"/>
    <property type="evidence" value="ECO:0007669"/>
    <property type="project" value="TreeGrafter"/>
</dbReference>
<dbReference type="Proteomes" id="UP000286641">
    <property type="component" value="Unplaced"/>
</dbReference>
<evidence type="ECO:0000256" key="1">
    <source>
        <dbReference type="SAM" id="MobiDB-lite"/>
    </source>
</evidence>
<dbReference type="RefSeq" id="XP_025746129.1">
    <property type="nucleotide sequence ID" value="XM_025890344.1"/>
</dbReference>
<evidence type="ECO:0000313" key="3">
    <source>
        <dbReference type="Proteomes" id="UP000286641"/>
    </source>
</evidence>
<name>A0A3Q7QK63_CALUR</name>
<protein>
    <submittedName>
        <fullName evidence="4">Nuclear body protein SP140-like protein isoform X3</fullName>
    </submittedName>
</protein>
<dbReference type="PANTHER" id="PTHR46386">
    <property type="entry name" value="NUCLEAR BODY PROTEIN SP140"/>
    <property type="match status" value="1"/>
</dbReference>
<reference evidence="4" key="2">
    <citation type="submission" date="2025-08" db="UniProtKB">
        <authorList>
            <consortium name="RefSeq"/>
        </authorList>
    </citation>
    <scope>IDENTIFICATION</scope>
    <source>
        <tissue evidence="4">Blood</tissue>
    </source>
</reference>
<feature type="domain" description="HSR" evidence="2">
    <location>
        <begin position="4"/>
        <end position="118"/>
    </location>
</feature>
<dbReference type="PROSITE" id="PS51414">
    <property type="entry name" value="HSR"/>
    <property type="match status" value="1"/>
</dbReference>
<accession>A0A3Q7QK63</accession>
<dbReference type="PANTHER" id="PTHR46386:SF13">
    <property type="entry name" value="RIKEN CDNA A630001G21 GENE"/>
    <property type="match status" value="1"/>
</dbReference>
<reference key="1">
    <citation type="submission" date="2019-01" db="UniProtKB">
        <authorList>
            <consortium name="RefSeq"/>
        </authorList>
    </citation>
    <scope>IDENTIFICATION</scope>
</reference>
<dbReference type="InterPro" id="IPR043563">
    <property type="entry name" value="Sp110/Sp140/Sp140L-like"/>
</dbReference>
<feature type="compositionally biased region" description="Low complexity" evidence="1">
    <location>
        <begin position="182"/>
        <end position="191"/>
    </location>
</feature>
<evidence type="ECO:0000313" key="4">
    <source>
        <dbReference type="RefSeq" id="XP_025746129.1"/>
    </source>
</evidence>
<dbReference type="InterPro" id="IPR004865">
    <property type="entry name" value="HSR_dom"/>
</dbReference>